<dbReference type="PANTHER" id="PTHR43685">
    <property type="entry name" value="GLYCOSYLTRANSFERASE"/>
    <property type="match status" value="1"/>
</dbReference>
<accession>A0A3M8P766</accession>
<dbReference type="Gene3D" id="3.90.550.10">
    <property type="entry name" value="Spore Coat Polysaccharide Biosynthesis Protein SpsA, Chain A"/>
    <property type="match status" value="1"/>
</dbReference>
<dbReference type="CDD" id="cd00761">
    <property type="entry name" value="Glyco_tranf_GTA_type"/>
    <property type="match status" value="1"/>
</dbReference>
<comment type="caution">
    <text evidence="3">The sequence shown here is derived from an EMBL/GenBank/DDBJ whole genome shotgun (WGS) entry which is preliminary data.</text>
</comment>
<dbReference type="SUPFAM" id="SSF53448">
    <property type="entry name" value="Nucleotide-diphospho-sugar transferases"/>
    <property type="match status" value="1"/>
</dbReference>
<name>A0A3M8P766_9BACL</name>
<sequence>MVNENEKTSIIIPTYNRAELLKKAVVSLLSQTHQNIEIIIVDDCSTDNTSEVVSRMTDPRILYIKHQTNKGGASARNTGIAHATGEYVGFLDSDDQWLPEKLEKQLQVFRRDPEIGVVYTGLRVTSESGVLREMIPVFRGKILSKLLQFNCIDTTSSIIVKKELLDKIGGFDAAFPSCQDWDLYLRLAQITRFDFVQEPLVLFFQHSGERITSNKKAVQQGHIFIYEKYRDLACRQEDEVYRKFVINITKIILRTGIMNQDKKAVKLSRKLYSEGIKGHNVDFKNKLIYFSTFINLKVLLFLYVQSKKSSRNYYSFSDFISLEKNSA</sequence>
<dbReference type="InterPro" id="IPR001173">
    <property type="entry name" value="Glyco_trans_2-like"/>
</dbReference>
<keyword evidence="1" id="KW-1133">Transmembrane helix</keyword>
<evidence type="ECO:0000313" key="4">
    <source>
        <dbReference type="Proteomes" id="UP000275473"/>
    </source>
</evidence>
<evidence type="ECO:0000313" key="3">
    <source>
        <dbReference type="EMBL" id="RNF39517.1"/>
    </source>
</evidence>
<dbReference type="InterPro" id="IPR050834">
    <property type="entry name" value="Glycosyltransf_2"/>
</dbReference>
<reference evidence="3 4" key="1">
    <citation type="journal article" date="2018" name="Int. J. Syst. Evol. Microbiol.">
        <title>Planococcus salinus sp. nov., a moderately halophilic bacterium isolated from a saline-alkali soil.</title>
        <authorList>
            <person name="Gan L."/>
        </authorList>
    </citation>
    <scope>NUCLEOTIDE SEQUENCE [LARGE SCALE GENOMIC DNA]</scope>
    <source>
        <strain evidence="3 4">LCB217</strain>
    </source>
</reference>
<feature type="transmembrane region" description="Helical" evidence="1">
    <location>
        <begin position="287"/>
        <end position="304"/>
    </location>
</feature>
<evidence type="ECO:0000259" key="2">
    <source>
        <dbReference type="Pfam" id="PF00535"/>
    </source>
</evidence>
<proteinExistence type="predicted"/>
<keyword evidence="4" id="KW-1185">Reference proteome</keyword>
<feature type="domain" description="Glycosyltransferase 2-like" evidence="2">
    <location>
        <begin position="9"/>
        <end position="166"/>
    </location>
</feature>
<evidence type="ECO:0000256" key="1">
    <source>
        <dbReference type="SAM" id="Phobius"/>
    </source>
</evidence>
<dbReference type="RefSeq" id="WP_123165218.1">
    <property type="nucleotide sequence ID" value="NZ_RIAX01000005.1"/>
</dbReference>
<dbReference type="Pfam" id="PF00535">
    <property type="entry name" value="Glycos_transf_2"/>
    <property type="match status" value="1"/>
</dbReference>
<dbReference type="InterPro" id="IPR029044">
    <property type="entry name" value="Nucleotide-diphossugar_trans"/>
</dbReference>
<protein>
    <submittedName>
        <fullName evidence="3">Glycosyltransferase family 2 protein</fullName>
    </submittedName>
</protein>
<dbReference type="EMBL" id="RIAX01000005">
    <property type="protein sequence ID" value="RNF39517.1"/>
    <property type="molecule type" value="Genomic_DNA"/>
</dbReference>
<keyword evidence="1" id="KW-0472">Membrane</keyword>
<dbReference type="GO" id="GO:0016740">
    <property type="term" value="F:transferase activity"/>
    <property type="evidence" value="ECO:0007669"/>
    <property type="project" value="UniProtKB-KW"/>
</dbReference>
<keyword evidence="3" id="KW-0808">Transferase</keyword>
<dbReference type="Proteomes" id="UP000275473">
    <property type="component" value="Unassembled WGS sequence"/>
</dbReference>
<organism evidence="3 4">
    <name type="scientific">Planococcus salinus</name>
    <dbReference type="NCBI Taxonomy" id="1848460"/>
    <lineage>
        <taxon>Bacteria</taxon>
        <taxon>Bacillati</taxon>
        <taxon>Bacillota</taxon>
        <taxon>Bacilli</taxon>
        <taxon>Bacillales</taxon>
        <taxon>Caryophanaceae</taxon>
        <taxon>Planococcus</taxon>
    </lineage>
</organism>
<dbReference type="PANTHER" id="PTHR43685:SF2">
    <property type="entry name" value="GLYCOSYLTRANSFERASE 2-LIKE DOMAIN-CONTAINING PROTEIN"/>
    <property type="match status" value="1"/>
</dbReference>
<dbReference type="OrthoDB" id="396512at2"/>
<gene>
    <name evidence="3" type="ORF">EEX84_08560</name>
</gene>
<dbReference type="AlphaFoldDB" id="A0A3M8P766"/>
<keyword evidence="1" id="KW-0812">Transmembrane</keyword>